<organism evidence="1 2">
    <name type="scientific">Ornithinibacillus halotolerans</name>
    <dbReference type="NCBI Taxonomy" id="1274357"/>
    <lineage>
        <taxon>Bacteria</taxon>
        <taxon>Bacillati</taxon>
        <taxon>Bacillota</taxon>
        <taxon>Bacilli</taxon>
        <taxon>Bacillales</taxon>
        <taxon>Bacillaceae</taxon>
        <taxon>Ornithinibacillus</taxon>
    </lineage>
</organism>
<dbReference type="RefSeq" id="WP_188384303.1">
    <property type="nucleotide sequence ID" value="NZ_BMEY01000007.1"/>
</dbReference>
<reference evidence="1" key="2">
    <citation type="submission" date="2020-09" db="EMBL/GenBank/DDBJ databases">
        <authorList>
            <person name="Sun Q."/>
            <person name="Zhou Y."/>
        </authorList>
    </citation>
    <scope>NUCLEOTIDE SEQUENCE</scope>
    <source>
        <strain evidence="1">CGMCC 1.12408</strain>
    </source>
</reference>
<reference evidence="1" key="1">
    <citation type="journal article" date="2014" name="Int. J. Syst. Evol. Microbiol.">
        <title>Complete genome sequence of Corynebacterium casei LMG S-19264T (=DSM 44701T), isolated from a smear-ripened cheese.</title>
        <authorList>
            <consortium name="US DOE Joint Genome Institute (JGI-PGF)"/>
            <person name="Walter F."/>
            <person name="Albersmeier A."/>
            <person name="Kalinowski J."/>
            <person name="Ruckert C."/>
        </authorList>
    </citation>
    <scope>NUCLEOTIDE SEQUENCE</scope>
    <source>
        <strain evidence="1">CGMCC 1.12408</strain>
    </source>
</reference>
<sequence length="87" mass="10510">MGYILPIQQHEYTDYQKRMFVKRRNIEAVKKTYKTELQLSYEELKREKDNPNQPVALRQRELYNEQASTEEILIELTGLGKHINERI</sequence>
<comment type="caution">
    <text evidence="1">The sequence shown here is derived from an EMBL/GenBank/DDBJ whole genome shotgun (WGS) entry which is preliminary data.</text>
</comment>
<dbReference type="AlphaFoldDB" id="A0A916RYV0"/>
<dbReference type="EMBL" id="BMEY01000007">
    <property type="protein sequence ID" value="GGA74192.1"/>
    <property type="molecule type" value="Genomic_DNA"/>
</dbReference>
<proteinExistence type="predicted"/>
<keyword evidence="2" id="KW-1185">Reference proteome</keyword>
<gene>
    <name evidence="1" type="ORF">GCM10008025_17440</name>
</gene>
<accession>A0A916RYV0</accession>
<name>A0A916RYV0_9BACI</name>
<dbReference type="Proteomes" id="UP000613512">
    <property type="component" value="Unassembled WGS sequence"/>
</dbReference>
<evidence type="ECO:0000313" key="1">
    <source>
        <dbReference type="EMBL" id="GGA74192.1"/>
    </source>
</evidence>
<evidence type="ECO:0000313" key="2">
    <source>
        <dbReference type="Proteomes" id="UP000613512"/>
    </source>
</evidence>
<protein>
    <submittedName>
        <fullName evidence="1">Uncharacterized protein</fullName>
    </submittedName>
</protein>